<comment type="caution">
    <text evidence="3">The sequence shown here is derived from an EMBL/GenBank/DDBJ whole genome shotgun (WGS) entry which is preliminary data.</text>
</comment>
<name>A0A5R9G6B9_9BACL</name>
<keyword evidence="1" id="KW-0472">Membrane</keyword>
<dbReference type="AlphaFoldDB" id="A0A5R9G6B9"/>
<evidence type="ECO:0000313" key="4">
    <source>
        <dbReference type="Proteomes" id="UP000309676"/>
    </source>
</evidence>
<dbReference type="Proteomes" id="UP000309676">
    <property type="component" value="Unassembled WGS sequence"/>
</dbReference>
<dbReference type="RefSeq" id="WP_138195966.1">
    <property type="nucleotide sequence ID" value="NZ_VCIW01000014.1"/>
</dbReference>
<feature type="transmembrane region" description="Helical" evidence="1">
    <location>
        <begin position="44"/>
        <end position="66"/>
    </location>
</feature>
<evidence type="ECO:0000259" key="2">
    <source>
        <dbReference type="Pfam" id="PF13239"/>
    </source>
</evidence>
<sequence>MHSYGERRSSRARMENEFYKHALVFGMVNTGLAVYNVVTTPGDIWFVYPLFGWGIGLVSHGAKVIFAPKDVR</sequence>
<reference evidence="3 4" key="1">
    <citation type="submission" date="2019-05" db="EMBL/GenBank/DDBJ databases">
        <authorList>
            <person name="Narsing Rao M.P."/>
            <person name="Li W.J."/>
        </authorList>
    </citation>
    <scope>NUCLEOTIDE SEQUENCE [LARGE SCALE GENOMIC DNA]</scope>
    <source>
        <strain evidence="3 4">SYSU_K30003</strain>
    </source>
</reference>
<dbReference type="Pfam" id="PF13239">
    <property type="entry name" value="2TM"/>
    <property type="match status" value="1"/>
</dbReference>
<feature type="transmembrane region" description="Helical" evidence="1">
    <location>
        <begin position="21"/>
        <end position="38"/>
    </location>
</feature>
<keyword evidence="4" id="KW-1185">Reference proteome</keyword>
<keyword evidence="1" id="KW-1133">Transmembrane helix</keyword>
<proteinExistence type="predicted"/>
<dbReference type="OrthoDB" id="8965954at2"/>
<evidence type="ECO:0000313" key="3">
    <source>
        <dbReference type="EMBL" id="TLS50599.1"/>
    </source>
</evidence>
<gene>
    <name evidence="3" type="ORF">FE782_19755</name>
</gene>
<feature type="domain" description="2TM" evidence="2">
    <location>
        <begin position="7"/>
        <end position="64"/>
    </location>
</feature>
<protein>
    <submittedName>
        <fullName evidence="3">2TM domain-containing protein</fullName>
    </submittedName>
</protein>
<dbReference type="EMBL" id="VCIW01000014">
    <property type="protein sequence ID" value="TLS50599.1"/>
    <property type="molecule type" value="Genomic_DNA"/>
</dbReference>
<evidence type="ECO:0000256" key="1">
    <source>
        <dbReference type="SAM" id="Phobius"/>
    </source>
</evidence>
<keyword evidence="1" id="KW-0812">Transmembrane</keyword>
<accession>A0A5R9G6B9</accession>
<dbReference type="InterPro" id="IPR025698">
    <property type="entry name" value="2TM_dom"/>
</dbReference>
<organism evidence="3 4">
    <name type="scientific">Paenibacillus antri</name>
    <dbReference type="NCBI Taxonomy" id="2582848"/>
    <lineage>
        <taxon>Bacteria</taxon>
        <taxon>Bacillati</taxon>
        <taxon>Bacillota</taxon>
        <taxon>Bacilli</taxon>
        <taxon>Bacillales</taxon>
        <taxon>Paenibacillaceae</taxon>
        <taxon>Paenibacillus</taxon>
    </lineage>
</organism>